<evidence type="ECO:0000313" key="1">
    <source>
        <dbReference type="EMBL" id="MQT13640.1"/>
    </source>
</evidence>
<name>A0A6A7Y3E8_9HYPH</name>
<keyword evidence="2" id="KW-1185">Reference proteome</keyword>
<accession>A0A6A7Y3E8</accession>
<protein>
    <submittedName>
        <fullName evidence="1">Uncharacterized protein</fullName>
    </submittedName>
</protein>
<proteinExistence type="predicted"/>
<organism evidence="1 2">
    <name type="scientific">Segnochrobactrum spirostomi</name>
    <dbReference type="NCBI Taxonomy" id="2608987"/>
    <lineage>
        <taxon>Bacteria</taxon>
        <taxon>Pseudomonadati</taxon>
        <taxon>Pseudomonadota</taxon>
        <taxon>Alphaproteobacteria</taxon>
        <taxon>Hyphomicrobiales</taxon>
        <taxon>Segnochrobactraceae</taxon>
        <taxon>Segnochrobactrum</taxon>
    </lineage>
</organism>
<gene>
    <name evidence="1" type="ORF">F0357_13520</name>
</gene>
<evidence type="ECO:0000313" key="2">
    <source>
        <dbReference type="Proteomes" id="UP000332515"/>
    </source>
</evidence>
<comment type="caution">
    <text evidence="1">The sequence shown here is derived from an EMBL/GenBank/DDBJ whole genome shotgun (WGS) entry which is preliminary data.</text>
</comment>
<dbReference type="RefSeq" id="WP_153482628.1">
    <property type="nucleotide sequence ID" value="NZ_VWNA01000001.1"/>
</dbReference>
<sequence length="121" mass="14118">MMFTLVDRYLFWWPCSADVPDEARPGKFNKQSFKLRFEALPRSEAQGLAAELAALDPDEREKREHELLYRVVHDWSEVVDAQKEPVPFERDTFARALEWSWFRTAAYRGLTEALEGGPRGN</sequence>
<dbReference type="Proteomes" id="UP000332515">
    <property type="component" value="Unassembled WGS sequence"/>
</dbReference>
<dbReference type="EMBL" id="VWNA01000001">
    <property type="protein sequence ID" value="MQT13640.1"/>
    <property type="molecule type" value="Genomic_DNA"/>
</dbReference>
<dbReference type="AlphaFoldDB" id="A0A6A7Y3E8"/>
<reference evidence="1 2" key="1">
    <citation type="submission" date="2019-09" db="EMBL/GenBank/DDBJ databases">
        <title>Segnochrobactrum spirostomi gen. nov., sp. nov., isolated from the ciliate Spirostomum cf. yagiui and description of a novel family, Segnochrobactraceae fam. nov. within the order Rhizobiales of the class Alphaproteobacteria.</title>
        <authorList>
            <person name="Akter S."/>
            <person name="Shazib S.U.A."/>
            <person name="Shin M.K."/>
        </authorList>
    </citation>
    <scope>NUCLEOTIDE SEQUENCE [LARGE SCALE GENOMIC DNA]</scope>
    <source>
        <strain evidence="1 2">Sp-1</strain>
    </source>
</reference>